<comment type="subcellular location">
    <subcellularLocation>
        <location evidence="1">Nucleus</location>
    </subcellularLocation>
</comment>
<evidence type="ECO:0000256" key="4">
    <source>
        <dbReference type="ARBA" id="ARBA00023163"/>
    </source>
</evidence>
<evidence type="ECO:0000256" key="6">
    <source>
        <dbReference type="SAM" id="MobiDB-lite"/>
    </source>
</evidence>
<evidence type="ECO:0000256" key="1">
    <source>
        <dbReference type="ARBA" id="ARBA00004123"/>
    </source>
</evidence>
<dbReference type="PANTHER" id="PTHR31744">
    <property type="entry name" value="PROTEIN CUP-SHAPED COTYLEDON 2-RELATED"/>
    <property type="match status" value="1"/>
</dbReference>
<keyword evidence="3" id="KW-0238">DNA-binding</keyword>
<dbReference type="GO" id="GO:0006355">
    <property type="term" value="P:regulation of DNA-templated transcription"/>
    <property type="evidence" value="ECO:0007669"/>
    <property type="project" value="InterPro"/>
</dbReference>
<dbReference type="EMBL" id="JBEDUW010000007">
    <property type="protein sequence ID" value="KAK9910097.1"/>
    <property type="molecule type" value="Genomic_DNA"/>
</dbReference>
<dbReference type="SUPFAM" id="SSF101941">
    <property type="entry name" value="NAC domain"/>
    <property type="match status" value="1"/>
</dbReference>
<dbReference type="Gene3D" id="2.170.150.80">
    <property type="entry name" value="NAC domain"/>
    <property type="match status" value="1"/>
</dbReference>
<keyword evidence="2" id="KW-0805">Transcription regulation</keyword>
<protein>
    <recommendedName>
        <fullName evidence="7">NAC domain-containing protein</fullName>
    </recommendedName>
</protein>
<dbReference type="InterPro" id="IPR003441">
    <property type="entry name" value="NAC-dom"/>
</dbReference>
<dbReference type="PROSITE" id="PS51005">
    <property type="entry name" value="NAC"/>
    <property type="match status" value="1"/>
</dbReference>
<dbReference type="PANTHER" id="PTHR31744:SF221">
    <property type="entry name" value="NAC DOMAIN-CONTAINING PROTEIN 43-LIKE"/>
    <property type="match status" value="1"/>
</dbReference>
<evidence type="ECO:0000313" key="8">
    <source>
        <dbReference type="EMBL" id="KAK9910097.1"/>
    </source>
</evidence>
<dbReference type="Pfam" id="PF02365">
    <property type="entry name" value="NAM"/>
    <property type="match status" value="1"/>
</dbReference>
<name>A0AAW1VPD2_RUBAR</name>
<evidence type="ECO:0000259" key="7">
    <source>
        <dbReference type="PROSITE" id="PS51005"/>
    </source>
</evidence>
<dbReference type="FunFam" id="2.170.150.80:FF:000003">
    <property type="entry name" value="NAC domain-containing protein"/>
    <property type="match status" value="1"/>
</dbReference>
<evidence type="ECO:0000313" key="9">
    <source>
        <dbReference type="Proteomes" id="UP001457282"/>
    </source>
</evidence>
<keyword evidence="4" id="KW-0804">Transcription</keyword>
<keyword evidence="5" id="KW-0539">Nucleus</keyword>
<organism evidence="8 9">
    <name type="scientific">Rubus argutus</name>
    <name type="common">Southern blackberry</name>
    <dbReference type="NCBI Taxonomy" id="59490"/>
    <lineage>
        <taxon>Eukaryota</taxon>
        <taxon>Viridiplantae</taxon>
        <taxon>Streptophyta</taxon>
        <taxon>Embryophyta</taxon>
        <taxon>Tracheophyta</taxon>
        <taxon>Spermatophyta</taxon>
        <taxon>Magnoliopsida</taxon>
        <taxon>eudicotyledons</taxon>
        <taxon>Gunneridae</taxon>
        <taxon>Pentapetalae</taxon>
        <taxon>rosids</taxon>
        <taxon>fabids</taxon>
        <taxon>Rosales</taxon>
        <taxon>Rosaceae</taxon>
        <taxon>Rosoideae</taxon>
        <taxon>Rosoideae incertae sedis</taxon>
        <taxon>Rubus</taxon>
    </lineage>
</organism>
<evidence type="ECO:0000256" key="5">
    <source>
        <dbReference type="ARBA" id="ARBA00023242"/>
    </source>
</evidence>
<reference evidence="8 9" key="1">
    <citation type="journal article" date="2023" name="G3 (Bethesda)">
        <title>A chromosome-length genome assembly and annotation of blackberry (Rubus argutus, cv. 'Hillquist').</title>
        <authorList>
            <person name="Bruna T."/>
            <person name="Aryal R."/>
            <person name="Dudchenko O."/>
            <person name="Sargent D.J."/>
            <person name="Mead D."/>
            <person name="Buti M."/>
            <person name="Cavallini A."/>
            <person name="Hytonen T."/>
            <person name="Andres J."/>
            <person name="Pham M."/>
            <person name="Weisz D."/>
            <person name="Mascagni F."/>
            <person name="Usai G."/>
            <person name="Natali L."/>
            <person name="Bassil N."/>
            <person name="Fernandez G.E."/>
            <person name="Lomsadze A."/>
            <person name="Armour M."/>
            <person name="Olukolu B."/>
            <person name="Poorten T."/>
            <person name="Britton C."/>
            <person name="Davik J."/>
            <person name="Ashrafi H."/>
            <person name="Aiden E.L."/>
            <person name="Borodovsky M."/>
            <person name="Worthington M."/>
        </authorList>
    </citation>
    <scope>NUCLEOTIDE SEQUENCE [LARGE SCALE GENOMIC DNA]</scope>
    <source>
        <strain evidence="8">PI 553951</strain>
    </source>
</reference>
<dbReference type="InterPro" id="IPR036093">
    <property type="entry name" value="NAC_dom_sf"/>
</dbReference>
<accession>A0AAW1VPD2</accession>
<feature type="compositionally biased region" description="Low complexity" evidence="6">
    <location>
        <begin position="359"/>
        <end position="377"/>
    </location>
</feature>
<evidence type="ECO:0000256" key="2">
    <source>
        <dbReference type="ARBA" id="ARBA00023015"/>
    </source>
</evidence>
<dbReference type="GO" id="GO:0005634">
    <property type="term" value="C:nucleus"/>
    <property type="evidence" value="ECO:0007669"/>
    <property type="project" value="UniProtKB-SubCell"/>
</dbReference>
<dbReference type="GO" id="GO:0003677">
    <property type="term" value="F:DNA binding"/>
    <property type="evidence" value="ECO:0007669"/>
    <property type="project" value="UniProtKB-KW"/>
</dbReference>
<dbReference type="AlphaFoldDB" id="A0AAW1VPD2"/>
<proteinExistence type="predicted"/>
<comment type="caution">
    <text evidence="8">The sequence shown here is derived from an EMBL/GenBank/DDBJ whole genome shotgun (WGS) entry which is preliminary data.</text>
</comment>
<keyword evidence="9" id="KW-1185">Reference proteome</keyword>
<evidence type="ECO:0000256" key="3">
    <source>
        <dbReference type="ARBA" id="ARBA00023125"/>
    </source>
</evidence>
<sequence>MTENVSISVNGQSQVPPGFRFHPTEEELLQYYLRKKVSNQSIDLDVISDVDLNKLEPWDIQEKCKIGTTPQNDWYFFSHKDKKYPTGTRTNRATAAGFWKATGRDKVISSNCRRIGMRKTLVFYKGRAPHGQKSDWIMHEYRLDDNTSNITNVSITVVGDAAEEGWVVCRIFKKKNLHKSLSSPIMSTSISSSITEEITRSSSQMFDDDHEGAFEEMLQYIGSRTCKEENNEHYHLHPINTGNSDNINDYHDHGDRFLKLPRLESPNSTSSQNGYQPIISHEDMVIDQNEGTIANQHLGYQHVDDSASLTNWAALDRLVASQLNGGHETGSSRQFAFLIEPIRDVYCTSTTDNELQLPSTLRSSTSSNSSSKSYHSTQPEYNNSEIDLWTTFAAARLQSSSPLSSSDALCHVSNAPI</sequence>
<feature type="domain" description="NAC" evidence="7">
    <location>
        <begin position="15"/>
        <end position="174"/>
    </location>
</feature>
<dbReference type="Proteomes" id="UP001457282">
    <property type="component" value="Unassembled WGS sequence"/>
</dbReference>
<gene>
    <name evidence="8" type="ORF">M0R45_034072</name>
</gene>
<feature type="region of interest" description="Disordered" evidence="6">
    <location>
        <begin position="357"/>
        <end position="379"/>
    </location>
</feature>